<feature type="non-terminal residue" evidence="4">
    <location>
        <position position="1"/>
    </location>
</feature>
<sequence>PGEVLHFTAEGMKSLRPFASTSRHACIFEHIYFARPDSRVFGHSVYQTRKEMGRQLARETHVEADLVCPVPDSGVPAALGYAEEAGLPFEMGLIRNHYVGRTFIEPQDSIRHFGVKVKLNAQREVIEGRRVIIIDDSIVRGTTSRKIVRMVRAAGATEVHFRVSAPPTMNPCYYGVDTPTHAELVANNHSVDEIRQYIVADSLAYLSEEGMYAFLGKTHEGFCDACFTGAYPVGTGQENEQRQMRLFNAVERGPAPLRLVKD</sequence>
<name>A0A382TDA2_9ZZZZ</name>
<keyword evidence="2" id="KW-0315">Glutamine amidotransferase</keyword>
<dbReference type="GO" id="GO:0016740">
    <property type="term" value="F:transferase activity"/>
    <property type="evidence" value="ECO:0007669"/>
    <property type="project" value="UniProtKB-KW"/>
</dbReference>
<proteinExistence type="predicted"/>
<dbReference type="CDD" id="cd06223">
    <property type="entry name" value="PRTases_typeI"/>
    <property type="match status" value="1"/>
</dbReference>
<accession>A0A382TDA2</accession>
<dbReference type="Gene3D" id="3.40.50.2020">
    <property type="match status" value="1"/>
</dbReference>
<dbReference type="Pfam" id="PF00156">
    <property type="entry name" value="Pribosyltran"/>
    <property type="match status" value="1"/>
</dbReference>
<gene>
    <name evidence="4" type="ORF">METZ01_LOCUS372880</name>
</gene>
<protein>
    <recommendedName>
        <fullName evidence="3">Phosphoribosyltransferase domain-containing protein</fullName>
    </recommendedName>
</protein>
<evidence type="ECO:0000256" key="2">
    <source>
        <dbReference type="ARBA" id="ARBA00022962"/>
    </source>
</evidence>
<dbReference type="AlphaFoldDB" id="A0A382TDA2"/>
<reference evidence="4" key="1">
    <citation type="submission" date="2018-05" db="EMBL/GenBank/DDBJ databases">
        <authorList>
            <person name="Lanie J.A."/>
            <person name="Ng W.-L."/>
            <person name="Kazmierczak K.M."/>
            <person name="Andrzejewski T.M."/>
            <person name="Davidsen T.M."/>
            <person name="Wayne K.J."/>
            <person name="Tettelin H."/>
            <person name="Glass J.I."/>
            <person name="Rusch D."/>
            <person name="Podicherti R."/>
            <person name="Tsui H.-C.T."/>
            <person name="Winkler M.E."/>
        </authorList>
    </citation>
    <scope>NUCLEOTIDE SEQUENCE</scope>
</reference>
<dbReference type="InterPro" id="IPR029057">
    <property type="entry name" value="PRTase-like"/>
</dbReference>
<dbReference type="InterPro" id="IPR000836">
    <property type="entry name" value="PRTase_dom"/>
</dbReference>
<evidence type="ECO:0000259" key="3">
    <source>
        <dbReference type="Pfam" id="PF00156"/>
    </source>
</evidence>
<evidence type="ECO:0000313" key="4">
    <source>
        <dbReference type="EMBL" id="SVD20026.1"/>
    </source>
</evidence>
<dbReference type="SUPFAM" id="SSF53271">
    <property type="entry name" value="PRTase-like"/>
    <property type="match status" value="1"/>
</dbReference>
<feature type="domain" description="Phosphoribosyltransferase" evidence="3">
    <location>
        <begin position="62"/>
        <end position="165"/>
    </location>
</feature>
<organism evidence="4">
    <name type="scientific">marine metagenome</name>
    <dbReference type="NCBI Taxonomy" id="408172"/>
    <lineage>
        <taxon>unclassified sequences</taxon>
        <taxon>metagenomes</taxon>
        <taxon>ecological metagenomes</taxon>
    </lineage>
</organism>
<dbReference type="EMBL" id="UINC01135713">
    <property type="protein sequence ID" value="SVD20026.1"/>
    <property type="molecule type" value="Genomic_DNA"/>
</dbReference>
<keyword evidence="1" id="KW-0808">Transferase</keyword>
<evidence type="ECO:0000256" key="1">
    <source>
        <dbReference type="ARBA" id="ARBA00022679"/>
    </source>
</evidence>
<dbReference type="InterPro" id="IPR029055">
    <property type="entry name" value="Ntn_hydrolases_N"/>
</dbReference>
<dbReference type="PANTHER" id="PTHR11907">
    <property type="entry name" value="AMIDOPHOSPHORIBOSYLTRANSFERASE"/>
    <property type="match status" value="1"/>
</dbReference>
<dbReference type="Gene3D" id="3.60.20.10">
    <property type="entry name" value="Glutamine Phosphoribosylpyrophosphate, subunit 1, domain 1"/>
    <property type="match status" value="1"/>
</dbReference>